<keyword evidence="4" id="KW-0804">Transcription</keyword>
<evidence type="ECO:0000313" key="8">
    <source>
        <dbReference type="Proteomes" id="UP000053271"/>
    </source>
</evidence>
<dbReference type="GO" id="GO:0006352">
    <property type="term" value="P:DNA-templated transcription initiation"/>
    <property type="evidence" value="ECO:0007669"/>
    <property type="project" value="InterPro"/>
</dbReference>
<dbReference type="SUPFAM" id="SSF88946">
    <property type="entry name" value="Sigma2 domain of RNA polymerase sigma factors"/>
    <property type="match status" value="1"/>
</dbReference>
<comment type="similarity">
    <text evidence="1">Belongs to the sigma-70 factor family. ECF subfamily.</text>
</comment>
<comment type="caution">
    <text evidence="7">The sequence shown here is derived from an EMBL/GenBank/DDBJ whole genome shotgun (WGS) entry which is preliminary data.</text>
</comment>
<keyword evidence="2" id="KW-0805">Transcription regulation</keyword>
<name>A0A101R3L0_9ACTN</name>
<reference evidence="7 8" key="1">
    <citation type="submission" date="2015-10" db="EMBL/GenBank/DDBJ databases">
        <title>Draft genome sequence of Streptomyces longwoodensis DSM 41677, type strain for the species Streptomyces longwoodensis.</title>
        <authorList>
            <person name="Ruckert C."/>
            <person name="Winkler A."/>
            <person name="Kalinowski J."/>
            <person name="Kampfer P."/>
            <person name="Glaeser S."/>
        </authorList>
    </citation>
    <scope>NUCLEOTIDE SEQUENCE [LARGE SCALE GENOMIC DNA]</scope>
    <source>
        <strain evidence="7 8">DSM 41677</strain>
    </source>
</reference>
<evidence type="ECO:0000256" key="4">
    <source>
        <dbReference type="ARBA" id="ARBA00023163"/>
    </source>
</evidence>
<feature type="domain" description="RNA polymerase sigma factor 70 region 4 type 2" evidence="6">
    <location>
        <begin position="150"/>
        <end position="202"/>
    </location>
</feature>
<dbReference type="GO" id="GO:0016987">
    <property type="term" value="F:sigma factor activity"/>
    <property type="evidence" value="ECO:0007669"/>
    <property type="project" value="UniProtKB-KW"/>
</dbReference>
<gene>
    <name evidence="7" type="ORF">AQJ30_04170</name>
</gene>
<dbReference type="InterPro" id="IPR013325">
    <property type="entry name" value="RNA_pol_sigma_r2"/>
</dbReference>
<dbReference type="SUPFAM" id="SSF88659">
    <property type="entry name" value="Sigma3 and sigma4 domains of RNA polymerase sigma factors"/>
    <property type="match status" value="1"/>
</dbReference>
<dbReference type="Gene3D" id="1.10.1740.10">
    <property type="match status" value="1"/>
</dbReference>
<dbReference type="GO" id="GO:0003677">
    <property type="term" value="F:DNA binding"/>
    <property type="evidence" value="ECO:0007669"/>
    <property type="project" value="InterPro"/>
</dbReference>
<dbReference type="Gene3D" id="1.10.10.10">
    <property type="entry name" value="Winged helix-like DNA-binding domain superfamily/Winged helix DNA-binding domain"/>
    <property type="match status" value="1"/>
</dbReference>
<dbReference type="InterPro" id="IPR036388">
    <property type="entry name" value="WH-like_DNA-bd_sf"/>
</dbReference>
<accession>A0A101R3L0</accession>
<dbReference type="InterPro" id="IPR013324">
    <property type="entry name" value="RNA_pol_sigma_r3/r4-like"/>
</dbReference>
<dbReference type="InterPro" id="IPR013249">
    <property type="entry name" value="RNA_pol_sigma70_r4_t2"/>
</dbReference>
<dbReference type="NCBIfam" id="TIGR02937">
    <property type="entry name" value="sigma70-ECF"/>
    <property type="match status" value="1"/>
</dbReference>
<evidence type="ECO:0000256" key="3">
    <source>
        <dbReference type="ARBA" id="ARBA00023082"/>
    </source>
</evidence>
<evidence type="ECO:0000259" key="6">
    <source>
        <dbReference type="Pfam" id="PF08281"/>
    </source>
</evidence>
<feature type="domain" description="RNA polymerase sigma-70 region 2" evidence="5">
    <location>
        <begin position="37"/>
        <end position="95"/>
    </location>
</feature>
<proteinExistence type="inferred from homology"/>
<dbReference type="STRING" id="68231.AQJ30_04170"/>
<dbReference type="CDD" id="cd06171">
    <property type="entry name" value="Sigma70_r4"/>
    <property type="match status" value="1"/>
</dbReference>
<dbReference type="RefSeq" id="WP_067228568.1">
    <property type="nucleotide sequence ID" value="NZ_KQ948549.1"/>
</dbReference>
<dbReference type="PANTHER" id="PTHR43133">
    <property type="entry name" value="RNA POLYMERASE ECF-TYPE SIGMA FACTO"/>
    <property type="match status" value="1"/>
</dbReference>
<dbReference type="PANTHER" id="PTHR43133:SF53">
    <property type="entry name" value="ECF RNA POLYMERASE SIGMA-E FACTOR"/>
    <property type="match status" value="1"/>
</dbReference>
<dbReference type="AlphaFoldDB" id="A0A101R3L0"/>
<dbReference type="InterPro" id="IPR007627">
    <property type="entry name" value="RNA_pol_sigma70_r2"/>
</dbReference>
<dbReference type="InterPro" id="IPR014284">
    <property type="entry name" value="RNA_pol_sigma-70_dom"/>
</dbReference>
<protein>
    <submittedName>
        <fullName evidence="7">RNA polymerase subunit sigma-24</fullName>
    </submittedName>
</protein>
<dbReference type="EMBL" id="LMWS01000005">
    <property type="protein sequence ID" value="KUN41086.1"/>
    <property type="molecule type" value="Genomic_DNA"/>
</dbReference>
<evidence type="ECO:0000256" key="2">
    <source>
        <dbReference type="ARBA" id="ARBA00023015"/>
    </source>
</evidence>
<evidence type="ECO:0000313" key="7">
    <source>
        <dbReference type="EMBL" id="KUN41086.1"/>
    </source>
</evidence>
<sequence length="223" mass="24743">MAGVLELPPDDVLVRRLREGDERTFALVLDSWCGGMLRVAMSFVSTKDSAEEAVQDTWLAVIKGIGDFEGRSSLKTWVYRILVNIAKARGTKESRTVPFGDLLAEEEGPTVDPARFRGRGEPHAGHWAVGQEPRPWYFPEDHVLRGEVRDVIEEAMDGLPPRLRTVLTLRDVEGYGSEEVCSLLDISPGNQRVLLHRARALLRGKLETYLSGTHEAAVGRGQA</sequence>
<dbReference type="InterPro" id="IPR039425">
    <property type="entry name" value="RNA_pol_sigma-70-like"/>
</dbReference>
<evidence type="ECO:0000259" key="5">
    <source>
        <dbReference type="Pfam" id="PF04542"/>
    </source>
</evidence>
<evidence type="ECO:0000256" key="1">
    <source>
        <dbReference type="ARBA" id="ARBA00010641"/>
    </source>
</evidence>
<keyword evidence="8" id="KW-1185">Reference proteome</keyword>
<organism evidence="7 8">
    <name type="scientific">Streptomyces longwoodensis</name>
    <dbReference type="NCBI Taxonomy" id="68231"/>
    <lineage>
        <taxon>Bacteria</taxon>
        <taxon>Bacillati</taxon>
        <taxon>Actinomycetota</taxon>
        <taxon>Actinomycetes</taxon>
        <taxon>Kitasatosporales</taxon>
        <taxon>Streptomycetaceae</taxon>
        <taxon>Streptomyces</taxon>
    </lineage>
</organism>
<keyword evidence="3" id="KW-0731">Sigma factor</keyword>
<dbReference type="Proteomes" id="UP000053271">
    <property type="component" value="Unassembled WGS sequence"/>
</dbReference>
<dbReference type="Pfam" id="PF08281">
    <property type="entry name" value="Sigma70_r4_2"/>
    <property type="match status" value="1"/>
</dbReference>
<dbReference type="GeneID" id="91423816"/>
<dbReference type="Pfam" id="PF04542">
    <property type="entry name" value="Sigma70_r2"/>
    <property type="match status" value="1"/>
</dbReference>